<dbReference type="InterPro" id="IPR035451">
    <property type="entry name" value="Ada-like_dom_sf"/>
</dbReference>
<proteinExistence type="predicted"/>
<dbReference type="GO" id="GO:0032259">
    <property type="term" value="P:methylation"/>
    <property type="evidence" value="ECO:0007669"/>
    <property type="project" value="UniProtKB-KW"/>
</dbReference>
<comment type="caution">
    <text evidence="14">The sequence shown here is derived from an EMBL/GenBank/DDBJ whole genome shotgun (WGS) entry which is preliminary data.</text>
</comment>
<dbReference type="PROSITE" id="PS00041">
    <property type="entry name" value="HTH_ARAC_FAMILY_1"/>
    <property type="match status" value="1"/>
</dbReference>
<dbReference type="GO" id="GO:0008168">
    <property type="term" value="F:methyltransferase activity"/>
    <property type="evidence" value="ECO:0007669"/>
    <property type="project" value="UniProtKB-KW"/>
</dbReference>
<name>A0A232LUK2_9EURO</name>
<dbReference type="Gene3D" id="1.10.10.60">
    <property type="entry name" value="Homeodomain-like"/>
    <property type="match status" value="1"/>
</dbReference>
<keyword evidence="9" id="KW-0010">Activator</keyword>
<evidence type="ECO:0000256" key="10">
    <source>
        <dbReference type="ARBA" id="ARBA00023163"/>
    </source>
</evidence>
<evidence type="ECO:0000256" key="6">
    <source>
        <dbReference type="ARBA" id="ARBA00022833"/>
    </source>
</evidence>
<dbReference type="GO" id="GO:0008270">
    <property type="term" value="F:zinc ion binding"/>
    <property type="evidence" value="ECO:0007669"/>
    <property type="project" value="InterPro"/>
</dbReference>
<dbReference type="GO" id="GO:0043565">
    <property type="term" value="F:sequence-specific DNA binding"/>
    <property type="evidence" value="ECO:0007669"/>
    <property type="project" value="InterPro"/>
</dbReference>
<sequence>MTASQCAVWTKESVHDHALLSLHSSSKPPLTNTERWLAVVRRDVTAHTFVYGVRTTRIYCRPSCPARLARRANIEFFDSSTAAEAAGFRSCKRCRPNLSAVEHPRTPLIQKACESIVSAISSGQKPTLQELATAAQLTPCHFHRVFKKVTGLTPGQYISKTRNKEKAPSNTITKQQQQQQPQLQQREELAGRKDNQLVGSDVLGQAEDNASLAANAQPPSYIPTWNEFDLMLAEEHDAPLNMENDSVSPATDWRSDDDSATGIYFSLASSVMSTDLESWPQVSDPTELEGVHGVFQLQNALQSQNGDRSTSITSPFGECEFSSGQSLVDYWGEVDETLSNYDR</sequence>
<dbReference type="InterPro" id="IPR009057">
    <property type="entry name" value="Homeodomain-like_sf"/>
</dbReference>
<comment type="cofactor">
    <cofactor evidence="1">
        <name>Zn(2+)</name>
        <dbReference type="ChEBI" id="CHEBI:29105"/>
    </cofactor>
</comment>
<dbReference type="OrthoDB" id="2447880at2759"/>
<dbReference type="SUPFAM" id="SSF57884">
    <property type="entry name" value="Ada DNA repair protein, N-terminal domain (N-Ada 10)"/>
    <property type="match status" value="1"/>
</dbReference>
<dbReference type="Proteomes" id="UP000243515">
    <property type="component" value="Unassembled WGS sequence"/>
</dbReference>
<keyword evidence="8" id="KW-0238">DNA-binding</keyword>
<evidence type="ECO:0000256" key="11">
    <source>
        <dbReference type="ARBA" id="ARBA00023204"/>
    </source>
</evidence>
<dbReference type="InterPro" id="IPR018060">
    <property type="entry name" value="HTH_AraC"/>
</dbReference>
<dbReference type="SUPFAM" id="SSF46689">
    <property type="entry name" value="Homeodomain-like"/>
    <property type="match status" value="1"/>
</dbReference>
<dbReference type="Pfam" id="PF02805">
    <property type="entry name" value="Ada_Zn_binding"/>
    <property type="match status" value="1"/>
</dbReference>
<dbReference type="PROSITE" id="PS01124">
    <property type="entry name" value="HTH_ARAC_FAMILY_2"/>
    <property type="match status" value="1"/>
</dbReference>
<gene>
    <name evidence="14" type="ORF">Egran_04440</name>
</gene>
<dbReference type="Gene3D" id="3.40.10.10">
    <property type="entry name" value="DNA Methylphosphotriester Repair Domain"/>
    <property type="match status" value="1"/>
</dbReference>
<evidence type="ECO:0000256" key="9">
    <source>
        <dbReference type="ARBA" id="ARBA00023159"/>
    </source>
</evidence>
<reference evidence="14 15" key="1">
    <citation type="journal article" date="2015" name="Environ. Microbiol.">
        <title>Metagenome sequence of Elaphomyces granulatus from sporocarp tissue reveals Ascomycota ectomycorrhizal fingerprints of genome expansion and a Proteobacteria-rich microbiome.</title>
        <authorList>
            <person name="Quandt C.A."/>
            <person name="Kohler A."/>
            <person name="Hesse C.N."/>
            <person name="Sharpton T.J."/>
            <person name="Martin F."/>
            <person name="Spatafora J.W."/>
        </authorList>
    </citation>
    <scope>NUCLEOTIDE SEQUENCE [LARGE SCALE GENOMIC DNA]</scope>
    <source>
        <strain evidence="14 15">OSC145934</strain>
    </source>
</reference>
<keyword evidence="3" id="KW-0808">Transferase</keyword>
<feature type="region of interest" description="Disordered" evidence="12">
    <location>
        <begin position="157"/>
        <end position="187"/>
    </location>
</feature>
<protein>
    <recommendedName>
        <fullName evidence="13">HTH araC/xylS-type domain-containing protein</fullName>
    </recommendedName>
</protein>
<feature type="domain" description="HTH araC/xylS-type" evidence="13">
    <location>
        <begin position="110"/>
        <end position="162"/>
    </location>
</feature>
<organism evidence="14 15">
    <name type="scientific">Elaphomyces granulatus</name>
    <dbReference type="NCBI Taxonomy" id="519963"/>
    <lineage>
        <taxon>Eukaryota</taxon>
        <taxon>Fungi</taxon>
        <taxon>Dikarya</taxon>
        <taxon>Ascomycota</taxon>
        <taxon>Pezizomycotina</taxon>
        <taxon>Eurotiomycetes</taxon>
        <taxon>Eurotiomycetidae</taxon>
        <taxon>Eurotiales</taxon>
        <taxon>Elaphomycetaceae</taxon>
        <taxon>Elaphomyces</taxon>
    </lineage>
</organism>
<evidence type="ECO:0000256" key="1">
    <source>
        <dbReference type="ARBA" id="ARBA00001947"/>
    </source>
</evidence>
<dbReference type="InterPro" id="IPR018062">
    <property type="entry name" value="HTH_AraC-typ_CS"/>
</dbReference>
<dbReference type="GO" id="GO:0006281">
    <property type="term" value="P:DNA repair"/>
    <property type="evidence" value="ECO:0007669"/>
    <property type="project" value="UniProtKB-KW"/>
</dbReference>
<keyword evidence="6" id="KW-0862">Zinc</keyword>
<accession>A0A232LUK2</accession>
<evidence type="ECO:0000256" key="4">
    <source>
        <dbReference type="ARBA" id="ARBA00022723"/>
    </source>
</evidence>
<evidence type="ECO:0000259" key="13">
    <source>
        <dbReference type="PROSITE" id="PS01124"/>
    </source>
</evidence>
<dbReference type="AlphaFoldDB" id="A0A232LUK2"/>
<evidence type="ECO:0000313" key="15">
    <source>
        <dbReference type="Proteomes" id="UP000243515"/>
    </source>
</evidence>
<keyword evidence="2" id="KW-0489">Methyltransferase</keyword>
<evidence type="ECO:0000256" key="2">
    <source>
        <dbReference type="ARBA" id="ARBA00022603"/>
    </source>
</evidence>
<keyword evidence="10" id="KW-0804">Transcription</keyword>
<evidence type="ECO:0000256" key="3">
    <source>
        <dbReference type="ARBA" id="ARBA00022679"/>
    </source>
</evidence>
<feature type="compositionally biased region" description="Low complexity" evidence="12">
    <location>
        <begin position="175"/>
        <end position="184"/>
    </location>
</feature>
<keyword evidence="5" id="KW-0227">DNA damage</keyword>
<evidence type="ECO:0000313" key="14">
    <source>
        <dbReference type="EMBL" id="OXV07796.1"/>
    </source>
</evidence>
<evidence type="ECO:0000256" key="5">
    <source>
        <dbReference type="ARBA" id="ARBA00022763"/>
    </source>
</evidence>
<keyword evidence="15" id="KW-1185">Reference proteome</keyword>
<dbReference type="GO" id="GO:0003700">
    <property type="term" value="F:DNA-binding transcription factor activity"/>
    <property type="evidence" value="ECO:0007669"/>
    <property type="project" value="InterPro"/>
</dbReference>
<keyword evidence="7" id="KW-0805">Transcription regulation</keyword>
<evidence type="ECO:0000256" key="7">
    <source>
        <dbReference type="ARBA" id="ARBA00023015"/>
    </source>
</evidence>
<keyword evidence="4" id="KW-0479">Metal-binding</keyword>
<dbReference type="InterPro" id="IPR004026">
    <property type="entry name" value="Ada_DNA_repair_Zn-bd"/>
</dbReference>
<evidence type="ECO:0000256" key="12">
    <source>
        <dbReference type="SAM" id="MobiDB-lite"/>
    </source>
</evidence>
<keyword evidence="11" id="KW-0234">DNA repair</keyword>
<evidence type="ECO:0000256" key="8">
    <source>
        <dbReference type="ARBA" id="ARBA00023125"/>
    </source>
</evidence>
<dbReference type="EMBL" id="NPHW01004552">
    <property type="protein sequence ID" value="OXV07796.1"/>
    <property type="molecule type" value="Genomic_DNA"/>
</dbReference>